<organism evidence="1 2">
    <name type="scientific">Pseudoalteromonas issachenkonii</name>
    <dbReference type="NCBI Taxonomy" id="152297"/>
    <lineage>
        <taxon>Bacteria</taxon>
        <taxon>Pseudomonadati</taxon>
        <taxon>Pseudomonadota</taxon>
        <taxon>Gammaproteobacteria</taxon>
        <taxon>Alteromonadales</taxon>
        <taxon>Pseudoalteromonadaceae</taxon>
        <taxon>Pseudoalteromonas</taxon>
    </lineage>
</organism>
<dbReference type="Proteomes" id="UP001371391">
    <property type="component" value="Unassembled WGS sequence"/>
</dbReference>
<evidence type="ECO:0000313" key="2">
    <source>
        <dbReference type="Proteomes" id="UP001371391"/>
    </source>
</evidence>
<keyword evidence="2" id="KW-1185">Reference proteome</keyword>
<comment type="caution">
    <text evidence="1">The sequence shown here is derived from an EMBL/GenBank/DDBJ whole genome shotgun (WGS) entry which is preliminary data.</text>
</comment>
<gene>
    <name evidence="1" type="ORF">V6257_20635</name>
</gene>
<feature type="non-terminal residue" evidence="1">
    <location>
        <position position="62"/>
    </location>
</feature>
<dbReference type="EMBL" id="JBAKAW010000191">
    <property type="protein sequence ID" value="MEL0657400.1"/>
    <property type="molecule type" value="Genomic_DNA"/>
</dbReference>
<dbReference type="PROSITE" id="PS51257">
    <property type="entry name" value="PROKAR_LIPOPROTEIN"/>
    <property type="match status" value="1"/>
</dbReference>
<sequence>MNKLTVLCLAVMVALSGCSSDDNKNENNIISVDNTIAVGSEQCIIGVVETHVGAYTNNNDVL</sequence>
<name>A0ABU9H6G0_9GAMM</name>
<protein>
    <submittedName>
        <fullName evidence="1">Alkaline phosphatase</fullName>
    </submittedName>
</protein>
<evidence type="ECO:0000313" key="1">
    <source>
        <dbReference type="EMBL" id="MEL0657400.1"/>
    </source>
</evidence>
<reference evidence="1 2" key="1">
    <citation type="submission" date="2024-02" db="EMBL/GenBank/DDBJ databases">
        <title>Bacteria isolated from the canopy kelp, Nereocystis luetkeana.</title>
        <authorList>
            <person name="Pfister C.A."/>
            <person name="Younker I.T."/>
            <person name="Light S.H."/>
        </authorList>
    </citation>
    <scope>NUCLEOTIDE SEQUENCE [LARGE SCALE GENOMIC DNA]</scope>
    <source>
        <strain evidence="1 2">TI.1.03</strain>
    </source>
</reference>
<accession>A0ABU9H6G0</accession>
<proteinExistence type="predicted"/>